<evidence type="ECO:0000313" key="2">
    <source>
        <dbReference type="Proteomes" id="UP001556196"/>
    </source>
</evidence>
<protein>
    <submittedName>
        <fullName evidence="1">Uncharacterized protein</fullName>
    </submittedName>
</protein>
<evidence type="ECO:0000313" key="1">
    <source>
        <dbReference type="EMBL" id="MEW9805295.1"/>
    </source>
</evidence>
<dbReference type="Proteomes" id="UP001556196">
    <property type="component" value="Unassembled WGS sequence"/>
</dbReference>
<accession>A0ABV3QWS6</accession>
<gene>
    <name evidence="1" type="ORF">ABUE31_04765</name>
</gene>
<comment type="caution">
    <text evidence="1">The sequence shown here is derived from an EMBL/GenBank/DDBJ whole genome shotgun (WGS) entry which is preliminary data.</text>
</comment>
<name>A0ABV3QWS6_9HYPH</name>
<sequence>MVTAKRLNLSSFVGPDIDFVISDENFRDLETAYRRTLTVAQRERLHWLCTQYIHLKRVEDTAETYADLERLFSKLEDVVDHFNRLAWGPLIPMSDAGAELSGLLDTHLERQSIPAPRNCLKIYDENALEFIDVEIEGPPLRLLLTASALEHVAYGLNTAIRGIASEIAELKADRSNPGFTPGEAFGGWLRTMHFWAKENGFTAGPYVNNAYTRKRGPTSFAMMLYDLNELFPEGYREAVSSPMAMADRLKVALKSRA</sequence>
<proteinExistence type="predicted"/>
<dbReference type="EMBL" id="JBFOCI010000001">
    <property type="protein sequence ID" value="MEW9805295.1"/>
    <property type="molecule type" value="Genomic_DNA"/>
</dbReference>
<keyword evidence="2" id="KW-1185">Reference proteome</keyword>
<organism evidence="1 2">
    <name type="scientific">Mesorhizobium marinum</name>
    <dbReference type="NCBI Taxonomy" id="3228790"/>
    <lineage>
        <taxon>Bacteria</taxon>
        <taxon>Pseudomonadati</taxon>
        <taxon>Pseudomonadota</taxon>
        <taxon>Alphaproteobacteria</taxon>
        <taxon>Hyphomicrobiales</taxon>
        <taxon>Phyllobacteriaceae</taxon>
        <taxon>Mesorhizobium</taxon>
    </lineage>
</organism>
<dbReference type="RefSeq" id="WP_367722337.1">
    <property type="nucleotide sequence ID" value="NZ_JBFOCH010000135.1"/>
</dbReference>
<reference evidence="1 2" key="1">
    <citation type="submission" date="2024-06" db="EMBL/GenBank/DDBJ databases">
        <authorList>
            <person name="Tuo L."/>
        </authorList>
    </citation>
    <scope>NUCLEOTIDE SEQUENCE [LARGE SCALE GENOMIC DNA]</scope>
    <source>
        <strain evidence="1 2">ZMM04-5</strain>
    </source>
</reference>